<sequence>MSEPLPRRPTGSRLSPEDYLEDFYPRFWAIDRHDFWKLERIQSFRESGSASWDAFTRGDWEESLALIRARRDDLREYYDRVARSGFVTYRVRVVEEEISPYLQWQLHSLVQRNQLGERIRIVGGRHVSRFEPRGILPEIVTVGSSAVYEVLYDDSGSLSGAILSERSSDVESWRDFIRGLYEVGEDVEAFFARRVAPLDPPRVA</sequence>
<dbReference type="AlphaFoldDB" id="A0A1G9WHJ7"/>
<evidence type="ECO:0000259" key="1">
    <source>
        <dbReference type="Pfam" id="PF21806"/>
    </source>
</evidence>
<reference evidence="2 3" key="1">
    <citation type="submission" date="2016-10" db="EMBL/GenBank/DDBJ databases">
        <authorList>
            <person name="de Groot N.N."/>
        </authorList>
    </citation>
    <scope>NUCLEOTIDE SEQUENCE [LARGE SCALE GENOMIC DNA]</scope>
    <source>
        <strain evidence="2 3">DSM 44149</strain>
    </source>
</reference>
<evidence type="ECO:0000313" key="2">
    <source>
        <dbReference type="EMBL" id="SDM84042.1"/>
    </source>
</evidence>
<dbReference type="OrthoDB" id="3436275at2"/>
<gene>
    <name evidence="2" type="ORF">SAMN04489726_3621</name>
</gene>
<dbReference type="STRING" id="211114.SAMN04489726_3621"/>
<feature type="domain" description="DUF6879" evidence="1">
    <location>
        <begin position="26"/>
        <end position="191"/>
    </location>
</feature>
<dbReference type="Pfam" id="PF21806">
    <property type="entry name" value="DUF6879"/>
    <property type="match status" value="1"/>
</dbReference>
<dbReference type="RefSeq" id="WP_043811592.1">
    <property type="nucleotide sequence ID" value="NZ_JOEF01000008.1"/>
</dbReference>
<proteinExistence type="predicted"/>
<name>A0A1G9WHJ7_ALLAB</name>
<keyword evidence="3" id="KW-1185">Reference proteome</keyword>
<dbReference type="InterPro" id="IPR049244">
    <property type="entry name" value="DUF6879"/>
</dbReference>
<evidence type="ECO:0000313" key="3">
    <source>
        <dbReference type="Proteomes" id="UP000183376"/>
    </source>
</evidence>
<protein>
    <recommendedName>
        <fullName evidence="1">DUF6879 domain-containing protein</fullName>
    </recommendedName>
</protein>
<dbReference type="EMBL" id="LT629701">
    <property type="protein sequence ID" value="SDM84042.1"/>
    <property type="molecule type" value="Genomic_DNA"/>
</dbReference>
<dbReference type="Proteomes" id="UP000183376">
    <property type="component" value="Chromosome I"/>
</dbReference>
<organism evidence="2 3">
    <name type="scientific">Allokutzneria albata</name>
    <name type="common">Kibdelosporangium albatum</name>
    <dbReference type="NCBI Taxonomy" id="211114"/>
    <lineage>
        <taxon>Bacteria</taxon>
        <taxon>Bacillati</taxon>
        <taxon>Actinomycetota</taxon>
        <taxon>Actinomycetes</taxon>
        <taxon>Pseudonocardiales</taxon>
        <taxon>Pseudonocardiaceae</taxon>
        <taxon>Allokutzneria</taxon>
    </lineage>
</organism>
<accession>A0A1G9WHJ7</accession>